<evidence type="ECO:0000313" key="2">
    <source>
        <dbReference type="Proteomes" id="UP000243797"/>
    </source>
</evidence>
<organism evidence="1 2">
    <name type="scientific">Sphaceloma murrayae</name>
    <dbReference type="NCBI Taxonomy" id="2082308"/>
    <lineage>
        <taxon>Eukaryota</taxon>
        <taxon>Fungi</taxon>
        <taxon>Dikarya</taxon>
        <taxon>Ascomycota</taxon>
        <taxon>Pezizomycotina</taxon>
        <taxon>Dothideomycetes</taxon>
        <taxon>Dothideomycetidae</taxon>
        <taxon>Myriangiales</taxon>
        <taxon>Elsinoaceae</taxon>
        <taxon>Sphaceloma</taxon>
    </lineage>
</organism>
<accession>A0A2K1QSW9</accession>
<keyword evidence="2" id="KW-1185">Reference proteome</keyword>
<dbReference type="Proteomes" id="UP000243797">
    <property type="component" value="Unassembled WGS sequence"/>
</dbReference>
<dbReference type="EMBL" id="NKHZ01000047">
    <property type="protein sequence ID" value="PNS17973.1"/>
    <property type="molecule type" value="Genomic_DNA"/>
</dbReference>
<evidence type="ECO:0000313" key="1">
    <source>
        <dbReference type="EMBL" id="PNS17973.1"/>
    </source>
</evidence>
<sequence>MLNNVRLCYDANWYEMMYKVENERPNSIMTIISNTDVGANTLLSMTEYSNTRLSANVNVTTYEEMSKIELFVTEKNVAMQFVTGSEPDNNTIRITNATEANRRSNNKTLIRSEMPYSFGKPDWMTKTIKTMNSEGMCLDCRPVHTFATAIDKRIDERASDESENVSMMNGWKEGFAGVDTTSRDSYLNVQ</sequence>
<protein>
    <submittedName>
        <fullName evidence="1">Uncharacterized protein</fullName>
    </submittedName>
</protein>
<comment type="caution">
    <text evidence="1">The sequence shown here is derived from an EMBL/GenBank/DDBJ whole genome shotgun (WGS) entry which is preliminary data.</text>
</comment>
<dbReference type="AlphaFoldDB" id="A0A2K1QSW9"/>
<proteinExistence type="predicted"/>
<reference evidence="1 2" key="1">
    <citation type="submission" date="2017-06" db="EMBL/GenBank/DDBJ databases">
        <title>Draft genome sequence of a variant of Elsinoe murrayae.</title>
        <authorList>
            <person name="Cheng Q."/>
        </authorList>
    </citation>
    <scope>NUCLEOTIDE SEQUENCE [LARGE SCALE GENOMIC DNA]</scope>
    <source>
        <strain evidence="1 2">CQ-2017a</strain>
    </source>
</reference>
<gene>
    <name evidence="1" type="ORF">CAC42_3932</name>
</gene>
<dbReference type="InParanoid" id="A0A2K1QSW9"/>
<name>A0A2K1QSW9_9PEZI</name>